<organism evidence="2 3">
    <name type="scientific">Ferrimonas gelatinilytica</name>
    <dbReference type="NCBI Taxonomy" id="1255257"/>
    <lineage>
        <taxon>Bacteria</taxon>
        <taxon>Pseudomonadati</taxon>
        <taxon>Pseudomonadota</taxon>
        <taxon>Gammaproteobacteria</taxon>
        <taxon>Alteromonadales</taxon>
        <taxon>Ferrimonadaceae</taxon>
        <taxon>Ferrimonas</taxon>
    </lineage>
</organism>
<evidence type="ECO:0000256" key="1">
    <source>
        <dbReference type="SAM" id="Phobius"/>
    </source>
</evidence>
<gene>
    <name evidence="2" type="ORF">GCM10025772_18010</name>
</gene>
<keyword evidence="1" id="KW-0472">Membrane</keyword>
<protein>
    <recommendedName>
        <fullName evidence="4">PH domain-containing protein</fullName>
    </recommendedName>
</protein>
<reference evidence="3" key="1">
    <citation type="journal article" date="2019" name="Int. J. Syst. Evol. Microbiol.">
        <title>The Global Catalogue of Microorganisms (GCM) 10K type strain sequencing project: providing services to taxonomists for standard genome sequencing and annotation.</title>
        <authorList>
            <consortium name="The Broad Institute Genomics Platform"/>
            <consortium name="The Broad Institute Genome Sequencing Center for Infectious Disease"/>
            <person name="Wu L."/>
            <person name="Ma J."/>
        </authorList>
    </citation>
    <scope>NUCLEOTIDE SEQUENCE [LARGE SCALE GENOMIC DNA]</scope>
    <source>
        <strain evidence="3">JCM 18720</strain>
    </source>
</reference>
<keyword evidence="3" id="KW-1185">Reference proteome</keyword>
<comment type="caution">
    <text evidence="2">The sequence shown here is derived from an EMBL/GenBank/DDBJ whole genome shotgun (WGS) entry which is preliminary data.</text>
</comment>
<keyword evidence="1" id="KW-0812">Transmembrane</keyword>
<evidence type="ECO:0000313" key="2">
    <source>
        <dbReference type="EMBL" id="GAA5191388.1"/>
    </source>
</evidence>
<dbReference type="Proteomes" id="UP001501600">
    <property type="component" value="Unassembled WGS sequence"/>
</dbReference>
<feature type="transmembrane region" description="Helical" evidence="1">
    <location>
        <begin position="30"/>
        <end position="52"/>
    </location>
</feature>
<keyword evidence="1" id="KW-1133">Transmembrane helix</keyword>
<feature type="transmembrane region" description="Helical" evidence="1">
    <location>
        <begin position="64"/>
        <end position="85"/>
    </location>
</feature>
<dbReference type="EMBL" id="BAABLF010000011">
    <property type="protein sequence ID" value="GAA5191388.1"/>
    <property type="molecule type" value="Genomic_DNA"/>
</dbReference>
<dbReference type="RefSeq" id="WP_345316730.1">
    <property type="nucleotide sequence ID" value="NZ_BAABLF010000011.1"/>
</dbReference>
<proteinExistence type="predicted"/>
<evidence type="ECO:0008006" key="4">
    <source>
        <dbReference type="Google" id="ProtNLM"/>
    </source>
</evidence>
<evidence type="ECO:0000313" key="3">
    <source>
        <dbReference type="Proteomes" id="UP001501600"/>
    </source>
</evidence>
<name>A0ABP9S6X3_9GAMM</name>
<accession>A0ABP9S6X3</accession>
<sequence length="184" mass="20706">MAKVEVGKSRSQIEETHSGLRITIPAKKNYFLILFLAFWLVGWAFGEVTALAQLLNPESGAPKLFMLTWLGGWTLGGAFAIYAWLWNVNGREIINLSSTELQHIRRLPVFQRSKEYDLSAVSKLRTQAPDSSMFGTRNGMEFWGISGGSVVFDYGHSTHKFGAQLDEAEANHIVSTIKQRYKHL</sequence>